<dbReference type="InterPro" id="IPR009571">
    <property type="entry name" value="SUR7/Rim9-like_fungi"/>
</dbReference>
<feature type="transmembrane region" description="Helical" evidence="2">
    <location>
        <begin position="7"/>
        <end position="30"/>
    </location>
</feature>
<proteinExistence type="predicted"/>
<keyword evidence="2" id="KW-0472">Membrane</keyword>
<sequence>MGKAGRVACIFIPMALTIASFICAILLQVAGWNTLDSYHFFKANLTDLHADGSASTNTALTTAIGNIKTAGGIGDIYEIHLWNYCWSNQTDGSDKDCTSRKSGFVFDPINIWGLETDDTTATSTSSSDNALESAVANIKDNYDEYADKLLGSSGKKALSAYRKVAKWMFIAYQVAFWTNLATIVIGLLAICSRWGSLLTWILSFVSTLFTFASVLTSTVLFAVLVRALNEVLEDYGIVLTQGRNALIAGWVGVAFSLAATFFWVFSICCCSGRSNPHHKSNKGGLWNAEPKGMGYRNDDAFSVNRGGREGVKAEKTGGDYTRVASPYVGDYENNDQLPLHDYAQPSPHVGGGAGGGGGLHQGYEPYRHA</sequence>
<feature type="compositionally biased region" description="Gly residues" evidence="1">
    <location>
        <begin position="349"/>
        <end position="360"/>
    </location>
</feature>
<dbReference type="AlphaFoldDB" id="N1QMM3"/>
<dbReference type="PANTHER" id="PTHR28019">
    <property type="entry name" value="CELL MEMBRANE PROTEIN YLR413W-RELATED"/>
    <property type="match status" value="1"/>
</dbReference>
<organism evidence="3 4">
    <name type="scientific">Sphaerulina musiva (strain SO2202)</name>
    <name type="common">Poplar stem canker fungus</name>
    <name type="synonym">Septoria musiva</name>
    <dbReference type="NCBI Taxonomy" id="692275"/>
    <lineage>
        <taxon>Eukaryota</taxon>
        <taxon>Fungi</taxon>
        <taxon>Dikarya</taxon>
        <taxon>Ascomycota</taxon>
        <taxon>Pezizomycotina</taxon>
        <taxon>Dothideomycetes</taxon>
        <taxon>Dothideomycetidae</taxon>
        <taxon>Mycosphaerellales</taxon>
        <taxon>Mycosphaerellaceae</taxon>
        <taxon>Sphaerulina</taxon>
    </lineage>
</organism>
<keyword evidence="2" id="KW-0812">Transmembrane</keyword>
<dbReference type="GO" id="GO:0051285">
    <property type="term" value="C:cell cortex of cell tip"/>
    <property type="evidence" value="ECO:0007669"/>
    <property type="project" value="TreeGrafter"/>
</dbReference>
<evidence type="ECO:0008006" key="5">
    <source>
        <dbReference type="Google" id="ProtNLM"/>
    </source>
</evidence>
<dbReference type="GO" id="GO:0005886">
    <property type="term" value="C:plasma membrane"/>
    <property type="evidence" value="ECO:0007669"/>
    <property type="project" value="InterPro"/>
</dbReference>
<protein>
    <recommendedName>
        <fullName evidence="5">Integral membrane protein</fullName>
    </recommendedName>
</protein>
<evidence type="ECO:0000313" key="4">
    <source>
        <dbReference type="Proteomes" id="UP000016931"/>
    </source>
</evidence>
<dbReference type="RefSeq" id="XP_016764845.1">
    <property type="nucleotide sequence ID" value="XM_016907882.1"/>
</dbReference>
<dbReference type="Pfam" id="PF06687">
    <property type="entry name" value="SUR7"/>
    <property type="match status" value="1"/>
</dbReference>
<keyword evidence="2" id="KW-1133">Transmembrane helix</keyword>
<dbReference type="EMBL" id="KB456260">
    <property type="protein sequence ID" value="EMF16724.1"/>
    <property type="molecule type" value="Genomic_DNA"/>
</dbReference>
<dbReference type="InterPro" id="IPR052413">
    <property type="entry name" value="SUR7_domain"/>
</dbReference>
<dbReference type="Proteomes" id="UP000016931">
    <property type="component" value="Unassembled WGS sequence"/>
</dbReference>
<feature type="region of interest" description="Disordered" evidence="1">
    <location>
        <begin position="346"/>
        <end position="369"/>
    </location>
</feature>
<dbReference type="GO" id="GO:0031505">
    <property type="term" value="P:fungal-type cell wall organization"/>
    <property type="evidence" value="ECO:0007669"/>
    <property type="project" value="TreeGrafter"/>
</dbReference>
<dbReference type="OMA" id="MNWAFVI"/>
<dbReference type="GeneID" id="27905019"/>
<dbReference type="eggNOG" id="ENOG502QRB5">
    <property type="taxonomic scope" value="Eukaryota"/>
</dbReference>
<name>N1QMM3_SPHMS</name>
<evidence type="ECO:0000256" key="2">
    <source>
        <dbReference type="SAM" id="Phobius"/>
    </source>
</evidence>
<dbReference type="HOGENOM" id="CLU_034574_1_0_1"/>
<keyword evidence="4" id="KW-1185">Reference proteome</keyword>
<evidence type="ECO:0000256" key="1">
    <source>
        <dbReference type="SAM" id="MobiDB-lite"/>
    </source>
</evidence>
<feature type="transmembrane region" description="Helical" evidence="2">
    <location>
        <begin position="169"/>
        <end position="190"/>
    </location>
</feature>
<feature type="transmembrane region" description="Helical" evidence="2">
    <location>
        <begin position="245"/>
        <end position="270"/>
    </location>
</feature>
<gene>
    <name evidence="3" type="ORF">SEPMUDRAFT_160138</name>
</gene>
<evidence type="ECO:0000313" key="3">
    <source>
        <dbReference type="EMBL" id="EMF16724.1"/>
    </source>
</evidence>
<dbReference type="PANTHER" id="PTHR28019:SF3">
    <property type="entry name" value="INTEGRAL MEMBRANE PROTEIN (AFU_ORTHOLOGUE AFUA_6G07470)"/>
    <property type="match status" value="1"/>
</dbReference>
<reference evidence="3 4" key="1">
    <citation type="journal article" date="2012" name="PLoS Pathog.">
        <title>Diverse lifestyles and strategies of plant pathogenesis encoded in the genomes of eighteen Dothideomycetes fungi.</title>
        <authorList>
            <person name="Ohm R.A."/>
            <person name="Feau N."/>
            <person name="Henrissat B."/>
            <person name="Schoch C.L."/>
            <person name="Horwitz B.A."/>
            <person name="Barry K.W."/>
            <person name="Condon B.J."/>
            <person name="Copeland A.C."/>
            <person name="Dhillon B."/>
            <person name="Glaser F."/>
            <person name="Hesse C.N."/>
            <person name="Kosti I."/>
            <person name="LaButti K."/>
            <person name="Lindquist E.A."/>
            <person name="Lucas S."/>
            <person name="Salamov A.A."/>
            <person name="Bradshaw R.E."/>
            <person name="Ciuffetti L."/>
            <person name="Hamelin R.C."/>
            <person name="Kema G.H.J."/>
            <person name="Lawrence C."/>
            <person name="Scott J.A."/>
            <person name="Spatafora J.W."/>
            <person name="Turgeon B.G."/>
            <person name="de Wit P.J.G.M."/>
            <person name="Zhong S."/>
            <person name="Goodwin S.B."/>
            <person name="Grigoriev I.V."/>
        </authorList>
    </citation>
    <scope>NUCLEOTIDE SEQUENCE [LARGE SCALE GENOMIC DNA]</scope>
    <source>
        <strain evidence="3 4">SO2202</strain>
    </source>
</reference>
<feature type="transmembrane region" description="Helical" evidence="2">
    <location>
        <begin position="197"/>
        <end position="225"/>
    </location>
</feature>
<accession>N1QMM3</accession>